<evidence type="ECO:0000313" key="1">
    <source>
        <dbReference type="EMBL" id="KIK59373.1"/>
    </source>
</evidence>
<dbReference type="SUPFAM" id="SSF48403">
    <property type="entry name" value="Ankyrin repeat"/>
    <property type="match status" value="1"/>
</dbReference>
<dbReference type="AlphaFoldDB" id="A0A0D0CU70"/>
<dbReference type="InterPro" id="IPR036770">
    <property type="entry name" value="Ankyrin_rpt-contain_sf"/>
</dbReference>
<proteinExistence type="predicted"/>
<dbReference type="HOGENOM" id="CLU_063486_0_0_1"/>
<dbReference type="Proteomes" id="UP000053593">
    <property type="component" value="Unassembled WGS sequence"/>
</dbReference>
<evidence type="ECO:0000313" key="2">
    <source>
        <dbReference type="Proteomes" id="UP000053593"/>
    </source>
</evidence>
<organism evidence="1 2">
    <name type="scientific">Collybiopsis luxurians FD-317 M1</name>
    <dbReference type="NCBI Taxonomy" id="944289"/>
    <lineage>
        <taxon>Eukaryota</taxon>
        <taxon>Fungi</taxon>
        <taxon>Dikarya</taxon>
        <taxon>Basidiomycota</taxon>
        <taxon>Agaricomycotina</taxon>
        <taxon>Agaricomycetes</taxon>
        <taxon>Agaricomycetidae</taxon>
        <taxon>Agaricales</taxon>
        <taxon>Marasmiineae</taxon>
        <taxon>Omphalotaceae</taxon>
        <taxon>Collybiopsis</taxon>
        <taxon>Collybiopsis luxurians</taxon>
    </lineage>
</organism>
<accession>A0A0D0CU70</accession>
<dbReference type="Gene3D" id="1.25.40.20">
    <property type="entry name" value="Ankyrin repeat-containing domain"/>
    <property type="match status" value="1"/>
</dbReference>
<protein>
    <submittedName>
        <fullName evidence="1">Uncharacterized protein</fullName>
    </submittedName>
</protein>
<name>A0A0D0CU70_9AGAR</name>
<gene>
    <name evidence="1" type="ORF">GYMLUDRAFT_74583</name>
</gene>
<dbReference type="EMBL" id="KN834780">
    <property type="protein sequence ID" value="KIK59373.1"/>
    <property type="molecule type" value="Genomic_DNA"/>
</dbReference>
<dbReference type="OrthoDB" id="539213at2759"/>
<reference evidence="1 2" key="1">
    <citation type="submission" date="2014-04" db="EMBL/GenBank/DDBJ databases">
        <title>Evolutionary Origins and Diversification of the Mycorrhizal Mutualists.</title>
        <authorList>
            <consortium name="DOE Joint Genome Institute"/>
            <consortium name="Mycorrhizal Genomics Consortium"/>
            <person name="Kohler A."/>
            <person name="Kuo A."/>
            <person name="Nagy L.G."/>
            <person name="Floudas D."/>
            <person name="Copeland A."/>
            <person name="Barry K.W."/>
            <person name="Cichocki N."/>
            <person name="Veneault-Fourrey C."/>
            <person name="LaButti K."/>
            <person name="Lindquist E.A."/>
            <person name="Lipzen A."/>
            <person name="Lundell T."/>
            <person name="Morin E."/>
            <person name="Murat C."/>
            <person name="Riley R."/>
            <person name="Ohm R."/>
            <person name="Sun H."/>
            <person name="Tunlid A."/>
            <person name="Henrissat B."/>
            <person name="Grigoriev I.V."/>
            <person name="Hibbett D.S."/>
            <person name="Martin F."/>
        </authorList>
    </citation>
    <scope>NUCLEOTIDE SEQUENCE [LARGE SCALE GENOMIC DNA]</scope>
    <source>
        <strain evidence="1 2">FD-317 M1</strain>
    </source>
</reference>
<keyword evidence="2" id="KW-1185">Reference proteome</keyword>
<sequence>MPTLELLPVELLYEIQLFALSEHLPLTSHKFHQIFKSAPSSYHAEYIFLRTLSKPGYFFSRVLRYPLCSIPVLRFIKDLAKKHPVSTFHAELPKRLYSRLSPRKDGLHWNEQDHPLPFINELLDMGLTINVNSDGGYGLVKAVQSGFVPLVRFLLDKDASPGYKDDLAIRVAIRQKNLPMVKLLIERSDRDSAGLKGKSKNHHKKRKLGDRVMVTKDMLKIAVKCNAQDIVDYLMNEKGCVPDMQTLYLMR</sequence>